<dbReference type="Proteomes" id="UP000216035">
    <property type="component" value="Unassembled WGS sequence"/>
</dbReference>
<evidence type="ECO:0000256" key="1">
    <source>
        <dbReference type="SAM" id="SignalP"/>
    </source>
</evidence>
<name>A0A256A279_9FLAO</name>
<proteinExistence type="predicted"/>
<dbReference type="AlphaFoldDB" id="A0A256A279"/>
<accession>A0A256A279</accession>
<dbReference type="Pfam" id="PF07610">
    <property type="entry name" value="DUF1573"/>
    <property type="match status" value="1"/>
</dbReference>
<dbReference type="InterPro" id="IPR013783">
    <property type="entry name" value="Ig-like_fold"/>
</dbReference>
<sequence>MKKINLTRNFRILVTLTCLLFSSYLCFAQPKIKFDKREYTMNRVRVGESAVIKIPFKNIGDKPLIIISAQGSGPNVVSKPSEPIAPNRIGYITVKMPTAFPGKFTKSATIRTNADDITTVLTLKLQVIADTKPELSKCNVFIQSDSIDNQRKNKLILLRKLVNDTIIMNHYFTKYQLESFTDYYKKRNVSLYYETFEDSMYIKLDETFNIIHSVHYGREKQLGIIFGKKDSINLELIDKRDAAVKRYNPLIPIQKTPRKFFLKGNPNQNFTLRLDYEANETENDNTVCTKQLFGEQMLKISKNYMYDDKVTNTFNLNVGDEMQLLYRGKRINEQTKAEEFYDYKFKECKYISDTIVNGKSAKLFTLYTNSNFIGSDKYEKKVHCFIDNDSIYYDKEPHNTNGLKIQQYKTEMKILDDNSVFFQVVYRQDFSNRQLPLVTQYKYAPNYRYEYFIVPSFPFKFYEDPDYIESVSYLKRGKSEYGVKKERTNPTDSNLVLWIKQTGKHKIKVTYRLVEPCKINMRLQNKSKMITIFTKRKKPGMYTYNIKSKMLQPGNEYLLYLSYFEEHKEGHGMSYFEMY</sequence>
<protein>
    <recommendedName>
        <fullName evidence="4">MSP domain-containing protein</fullName>
    </recommendedName>
</protein>
<evidence type="ECO:0008006" key="4">
    <source>
        <dbReference type="Google" id="ProtNLM"/>
    </source>
</evidence>
<comment type="caution">
    <text evidence="2">The sequence shown here is derived from an EMBL/GenBank/DDBJ whole genome shotgun (WGS) entry which is preliminary data.</text>
</comment>
<evidence type="ECO:0000313" key="2">
    <source>
        <dbReference type="EMBL" id="OYQ47225.1"/>
    </source>
</evidence>
<dbReference type="RefSeq" id="WP_094485350.1">
    <property type="nucleotide sequence ID" value="NZ_NOXX01000147.1"/>
</dbReference>
<dbReference type="Gene3D" id="2.60.40.10">
    <property type="entry name" value="Immunoglobulins"/>
    <property type="match status" value="1"/>
</dbReference>
<dbReference type="OrthoDB" id="1401649at2"/>
<keyword evidence="1" id="KW-0732">Signal</keyword>
<dbReference type="InterPro" id="IPR011467">
    <property type="entry name" value="DUF1573"/>
</dbReference>
<reference evidence="2 3" key="1">
    <citation type="submission" date="2017-07" db="EMBL/GenBank/DDBJ databases">
        <title>Flavobacterium cyanobacteriorum sp. nov., isolated from cyanobacterial aggregates in a eutrophic lake.</title>
        <authorList>
            <person name="Cai H."/>
        </authorList>
    </citation>
    <scope>NUCLEOTIDE SEQUENCE [LARGE SCALE GENOMIC DNA]</scope>
    <source>
        <strain evidence="2 3">TH167</strain>
    </source>
</reference>
<feature type="signal peptide" evidence="1">
    <location>
        <begin position="1"/>
        <end position="28"/>
    </location>
</feature>
<evidence type="ECO:0000313" key="3">
    <source>
        <dbReference type="Proteomes" id="UP000216035"/>
    </source>
</evidence>
<organism evidence="2 3">
    <name type="scientific">Flavobacterium aurantiibacter</name>
    <dbReference type="NCBI Taxonomy" id="2023067"/>
    <lineage>
        <taxon>Bacteria</taxon>
        <taxon>Pseudomonadati</taxon>
        <taxon>Bacteroidota</taxon>
        <taxon>Flavobacteriia</taxon>
        <taxon>Flavobacteriales</taxon>
        <taxon>Flavobacteriaceae</taxon>
        <taxon>Flavobacterium</taxon>
    </lineage>
</organism>
<gene>
    <name evidence="2" type="ORF">CHX27_03320</name>
</gene>
<feature type="chain" id="PRO_5012513562" description="MSP domain-containing protein" evidence="1">
    <location>
        <begin position="29"/>
        <end position="579"/>
    </location>
</feature>
<dbReference type="EMBL" id="NOXX01000147">
    <property type="protein sequence ID" value="OYQ47225.1"/>
    <property type="molecule type" value="Genomic_DNA"/>
</dbReference>
<keyword evidence="3" id="KW-1185">Reference proteome</keyword>